<dbReference type="SUPFAM" id="SSF55874">
    <property type="entry name" value="ATPase domain of HSP90 chaperone/DNA topoisomerase II/histidine kinase"/>
    <property type="match status" value="1"/>
</dbReference>
<evidence type="ECO:0000256" key="3">
    <source>
        <dbReference type="ARBA" id="ARBA00022553"/>
    </source>
</evidence>
<dbReference type="Gene3D" id="3.30.565.10">
    <property type="entry name" value="Histidine kinase-like ATPase, C-terminal domain"/>
    <property type="match status" value="1"/>
</dbReference>
<dbReference type="InterPro" id="IPR003660">
    <property type="entry name" value="HAMP_dom"/>
</dbReference>
<dbReference type="Pfam" id="PF06580">
    <property type="entry name" value="His_kinase"/>
    <property type="match status" value="1"/>
</dbReference>
<evidence type="ECO:0000256" key="6">
    <source>
        <dbReference type="SAM" id="Phobius"/>
    </source>
</evidence>
<accession>A0ABW0HTP7</accession>
<name>A0ABW0HTP7_9BACL</name>
<comment type="caution">
    <text evidence="8">The sequence shown here is derived from an EMBL/GenBank/DDBJ whole genome shotgun (WGS) entry which is preliminary data.</text>
</comment>
<evidence type="ECO:0000313" key="9">
    <source>
        <dbReference type="Proteomes" id="UP001596113"/>
    </source>
</evidence>
<dbReference type="Proteomes" id="UP001596113">
    <property type="component" value="Unassembled WGS sequence"/>
</dbReference>
<keyword evidence="3" id="KW-0597">Phosphoprotein</keyword>
<keyword evidence="2" id="KW-1003">Cell membrane</keyword>
<dbReference type="Gene3D" id="6.10.340.10">
    <property type="match status" value="1"/>
</dbReference>
<keyword evidence="6" id="KW-1133">Transmembrane helix</keyword>
<comment type="subcellular location">
    <subcellularLocation>
        <location evidence="1">Cell membrane</location>
        <topology evidence="1">Multi-pass membrane protein</topology>
    </subcellularLocation>
</comment>
<dbReference type="PANTHER" id="PTHR34220:SF7">
    <property type="entry name" value="SENSOR HISTIDINE KINASE YPDA"/>
    <property type="match status" value="1"/>
</dbReference>
<evidence type="ECO:0000256" key="2">
    <source>
        <dbReference type="ARBA" id="ARBA00022475"/>
    </source>
</evidence>
<dbReference type="PROSITE" id="PS50885">
    <property type="entry name" value="HAMP"/>
    <property type="match status" value="1"/>
</dbReference>
<evidence type="ECO:0000256" key="4">
    <source>
        <dbReference type="ARBA" id="ARBA00022679"/>
    </source>
</evidence>
<evidence type="ECO:0000313" key="8">
    <source>
        <dbReference type="EMBL" id="MFC5404379.1"/>
    </source>
</evidence>
<protein>
    <submittedName>
        <fullName evidence="8">Sensor histidine kinase</fullName>
        <ecNumber evidence="8">2.7.13.3</ecNumber>
    </submittedName>
</protein>
<dbReference type="InterPro" id="IPR050640">
    <property type="entry name" value="Bact_2-comp_sensor_kinase"/>
</dbReference>
<sequence>MKKLNDLLRKRTTIFVKLMLTFVAVLLPLYVLTIIINHKGEESIRKEIFQSISDRNDFYLKTLKMEVERVMRVLPEYVADKDLMTLSASGNSLSDYQKIAFINAVQRRLQLIKYNSIYIEEVRAYIPLLQRTILSSTFNTSIDFPEFEALQLKNNISNSPLVYWNDRLFVSMQYPAIPNRRALFVVGVEISVRKLKEMLSEMISIPDGNAALLNLNRNWTISSERDDSKMSAFHDYFAGRIKQGVNAGYDTLRIGNVSYLVSYTYSKELESYLVSYVPESHVTDPINKYRYWLMGVSVLSVFIVLFFSLSIFRMIHRPLKRLIGAFKRMRTGDMMPIVSVPRQDEFGYLYNAYNDTVMHLKTLIQENYEQKIHSQRSELKRLQSQINPHFLYNCFFVLCRLIKSEDLELAYSFCQYVGDYFQFITRDDSDQVPLETEFKHARTYVELQKVCYGEKIQISFDALDPALARFKVPRLILQPIVENIYKHAVSKMLSGGQIVIHMETQGEDLTVYMEDSGSSLADVDIARLNERLSLSAHGIEDTTGIINVHRRIQIMYGPEYGLHLSRSKLGGLQVAIRLTLKESEG</sequence>
<dbReference type="PANTHER" id="PTHR34220">
    <property type="entry name" value="SENSOR HISTIDINE KINASE YPDA"/>
    <property type="match status" value="1"/>
</dbReference>
<keyword evidence="9" id="KW-1185">Reference proteome</keyword>
<keyword evidence="5 6" id="KW-0472">Membrane</keyword>
<evidence type="ECO:0000259" key="7">
    <source>
        <dbReference type="PROSITE" id="PS50885"/>
    </source>
</evidence>
<dbReference type="RefSeq" id="WP_378134640.1">
    <property type="nucleotide sequence ID" value="NZ_JBHSMI010000028.1"/>
</dbReference>
<dbReference type="CDD" id="cd06225">
    <property type="entry name" value="HAMP"/>
    <property type="match status" value="1"/>
</dbReference>
<feature type="transmembrane region" description="Helical" evidence="6">
    <location>
        <begin position="291"/>
        <end position="312"/>
    </location>
</feature>
<evidence type="ECO:0000256" key="5">
    <source>
        <dbReference type="ARBA" id="ARBA00023136"/>
    </source>
</evidence>
<keyword evidence="8" id="KW-0418">Kinase</keyword>
<dbReference type="EC" id="2.7.13.3" evidence="8"/>
<dbReference type="GO" id="GO:0004673">
    <property type="term" value="F:protein histidine kinase activity"/>
    <property type="evidence" value="ECO:0007669"/>
    <property type="project" value="UniProtKB-EC"/>
</dbReference>
<feature type="transmembrane region" description="Helical" evidence="6">
    <location>
        <begin position="12"/>
        <end position="36"/>
    </location>
</feature>
<dbReference type="InterPro" id="IPR036890">
    <property type="entry name" value="HATPase_C_sf"/>
</dbReference>
<keyword evidence="4 8" id="KW-0808">Transferase</keyword>
<keyword evidence="6" id="KW-0812">Transmembrane</keyword>
<gene>
    <name evidence="8" type="ORF">ACFPOF_16720</name>
</gene>
<dbReference type="InterPro" id="IPR010559">
    <property type="entry name" value="Sig_transdc_His_kin_internal"/>
</dbReference>
<dbReference type="SMART" id="SM00304">
    <property type="entry name" value="HAMP"/>
    <property type="match status" value="1"/>
</dbReference>
<reference evidence="9" key="1">
    <citation type="journal article" date="2019" name="Int. J. Syst. Evol. Microbiol.">
        <title>The Global Catalogue of Microorganisms (GCM) 10K type strain sequencing project: providing services to taxonomists for standard genome sequencing and annotation.</title>
        <authorList>
            <consortium name="The Broad Institute Genomics Platform"/>
            <consortium name="The Broad Institute Genome Sequencing Center for Infectious Disease"/>
            <person name="Wu L."/>
            <person name="Ma J."/>
        </authorList>
    </citation>
    <scope>NUCLEOTIDE SEQUENCE [LARGE SCALE GENOMIC DNA]</scope>
    <source>
        <strain evidence="9">CGMCC 1.18575</strain>
    </source>
</reference>
<evidence type="ECO:0000256" key="1">
    <source>
        <dbReference type="ARBA" id="ARBA00004651"/>
    </source>
</evidence>
<dbReference type="EMBL" id="JBHSMI010000028">
    <property type="protein sequence ID" value="MFC5404379.1"/>
    <property type="molecule type" value="Genomic_DNA"/>
</dbReference>
<proteinExistence type="predicted"/>
<organism evidence="8 9">
    <name type="scientific">Cohnella soli</name>
    <dbReference type="NCBI Taxonomy" id="425005"/>
    <lineage>
        <taxon>Bacteria</taxon>
        <taxon>Bacillati</taxon>
        <taxon>Bacillota</taxon>
        <taxon>Bacilli</taxon>
        <taxon>Bacillales</taxon>
        <taxon>Paenibacillaceae</taxon>
        <taxon>Cohnella</taxon>
    </lineage>
</organism>
<dbReference type="SUPFAM" id="SSF158472">
    <property type="entry name" value="HAMP domain-like"/>
    <property type="match status" value="1"/>
</dbReference>
<feature type="domain" description="HAMP" evidence="7">
    <location>
        <begin position="313"/>
        <end position="365"/>
    </location>
</feature>